<dbReference type="Proteomes" id="UP001278500">
    <property type="component" value="Unassembled WGS sequence"/>
</dbReference>
<organism evidence="1 2">
    <name type="scientific">Neurospora tetraspora</name>
    <dbReference type="NCBI Taxonomy" id="94610"/>
    <lineage>
        <taxon>Eukaryota</taxon>
        <taxon>Fungi</taxon>
        <taxon>Dikarya</taxon>
        <taxon>Ascomycota</taxon>
        <taxon>Pezizomycotina</taxon>
        <taxon>Sordariomycetes</taxon>
        <taxon>Sordariomycetidae</taxon>
        <taxon>Sordariales</taxon>
        <taxon>Sordariaceae</taxon>
        <taxon>Neurospora</taxon>
    </lineage>
</organism>
<dbReference type="GeneID" id="87860971"/>
<accession>A0AAE0MS14</accession>
<evidence type="ECO:0000313" key="1">
    <source>
        <dbReference type="EMBL" id="KAK3345620.1"/>
    </source>
</evidence>
<reference evidence="1" key="1">
    <citation type="journal article" date="2023" name="Mol. Phylogenet. Evol.">
        <title>Genome-scale phylogeny and comparative genomics of the fungal order Sordariales.</title>
        <authorList>
            <person name="Hensen N."/>
            <person name="Bonometti L."/>
            <person name="Westerberg I."/>
            <person name="Brannstrom I.O."/>
            <person name="Guillou S."/>
            <person name="Cros-Aarteil S."/>
            <person name="Calhoun S."/>
            <person name="Haridas S."/>
            <person name="Kuo A."/>
            <person name="Mondo S."/>
            <person name="Pangilinan J."/>
            <person name="Riley R."/>
            <person name="LaButti K."/>
            <person name="Andreopoulos B."/>
            <person name="Lipzen A."/>
            <person name="Chen C."/>
            <person name="Yan M."/>
            <person name="Daum C."/>
            <person name="Ng V."/>
            <person name="Clum A."/>
            <person name="Steindorff A."/>
            <person name="Ohm R.A."/>
            <person name="Martin F."/>
            <person name="Silar P."/>
            <person name="Natvig D.O."/>
            <person name="Lalanne C."/>
            <person name="Gautier V."/>
            <person name="Ament-Velasquez S.L."/>
            <person name="Kruys A."/>
            <person name="Hutchinson M.I."/>
            <person name="Powell A.J."/>
            <person name="Barry K."/>
            <person name="Miller A.N."/>
            <person name="Grigoriev I.V."/>
            <person name="Debuchy R."/>
            <person name="Gladieux P."/>
            <person name="Hiltunen Thoren M."/>
            <person name="Johannesson H."/>
        </authorList>
    </citation>
    <scope>NUCLEOTIDE SEQUENCE</scope>
    <source>
        <strain evidence="1">CBS 560.94</strain>
    </source>
</reference>
<dbReference type="AlphaFoldDB" id="A0AAE0MS14"/>
<sequence>DRWTKEVNDRLLPLKEQKKSHKEIVKTLKTEFPFLDDLNENILAKRIASLREAAADPIKLDKSINRLMPAAIPLVASEFFKLAEEHGFSENVNRKREDIEIRMRAWYKAMVQSLILDMKR</sequence>
<proteinExistence type="predicted"/>
<keyword evidence="2" id="KW-1185">Reference proteome</keyword>
<dbReference type="EMBL" id="JAUEPP010000004">
    <property type="protein sequence ID" value="KAK3345620.1"/>
    <property type="molecule type" value="Genomic_DNA"/>
</dbReference>
<gene>
    <name evidence="1" type="ORF">B0H65DRAFT_407777</name>
</gene>
<evidence type="ECO:0000313" key="2">
    <source>
        <dbReference type="Proteomes" id="UP001278500"/>
    </source>
</evidence>
<comment type="caution">
    <text evidence="1">The sequence shown here is derived from an EMBL/GenBank/DDBJ whole genome shotgun (WGS) entry which is preliminary data.</text>
</comment>
<feature type="non-terminal residue" evidence="1">
    <location>
        <position position="120"/>
    </location>
</feature>
<protein>
    <submittedName>
        <fullName evidence="1">Uncharacterized protein</fullName>
    </submittedName>
</protein>
<dbReference type="RefSeq" id="XP_062682233.1">
    <property type="nucleotide sequence ID" value="XM_062823817.1"/>
</dbReference>
<feature type="non-terminal residue" evidence="1">
    <location>
        <position position="1"/>
    </location>
</feature>
<name>A0AAE0MS14_9PEZI</name>
<reference evidence="1" key="2">
    <citation type="submission" date="2023-06" db="EMBL/GenBank/DDBJ databases">
        <authorList>
            <consortium name="Lawrence Berkeley National Laboratory"/>
            <person name="Haridas S."/>
            <person name="Hensen N."/>
            <person name="Bonometti L."/>
            <person name="Westerberg I."/>
            <person name="Brannstrom I.O."/>
            <person name="Guillou S."/>
            <person name="Cros-Aarteil S."/>
            <person name="Calhoun S."/>
            <person name="Kuo A."/>
            <person name="Mondo S."/>
            <person name="Pangilinan J."/>
            <person name="Riley R."/>
            <person name="Labutti K."/>
            <person name="Andreopoulos B."/>
            <person name="Lipzen A."/>
            <person name="Chen C."/>
            <person name="Yanf M."/>
            <person name="Daum C."/>
            <person name="Ng V."/>
            <person name="Clum A."/>
            <person name="Steindorff A."/>
            <person name="Ohm R."/>
            <person name="Martin F."/>
            <person name="Silar P."/>
            <person name="Natvig D."/>
            <person name="Lalanne C."/>
            <person name="Gautier V."/>
            <person name="Ament-Velasquez S.L."/>
            <person name="Kruys A."/>
            <person name="Hutchinson M.I."/>
            <person name="Powell A.J."/>
            <person name="Barry K."/>
            <person name="Miller A.N."/>
            <person name="Grigoriev I.V."/>
            <person name="Debuchy R."/>
            <person name="Gladieux P."/>
            <person name="Thoren M.H."/>
            <person name="Johannesson H."/>
        </authorList>
    </citation>
    <scope>NUCLEOTIDE SEQUENCE</scope>
    <source>
        <strain evidence="1">CBS 560.94</strain>
    </source>
</reference>